<comment type="caution">
    <text evidence="2">The sequence shown here is derived from an EMBL/GenBank/DDBJ whole genome shotgun (WGS) entry which is preliminary data.</text>
</comment>
<accession>A0AA47MDQ5</accession>
<gene>
    <name evidence="2" type="ORF">N1851_025492</name>
</gene>
<feature type="compositionally biased region" description="Low complexity" evidence="1">
    <location>
        <begin position="176"/>
        <end position="193"/>
    </location>
</feature>
<feature type="region of interest" description="Disordered" evidence="1">
    <location>
        <begin position="176"/>
        <end position="197"/>
    </location>
</feature>
<dbReference type="EMBL" id="JAOPHQ010004765">
    <property type="protein sequence ID" value="KAK0138191.1"/>
    <property type="molecule type" value="Genomic_DNA"/>
</dbReference>
<organism evidence="2 3">
    <name type="scientific">Merluccius polli</name>
    <name type="common">Benguela hake</name>
    <name type="synonym">Merluccius cadenati</name>
    <dbReference type="NCBI Taxonomy" id="89951"/>
    <lineage>
        <taxon>Eukaryota</taxon>
        <taxon>Metazoa</taxon>
        <taxon>Chordata</taxon>
        <taxon>Craniata</taxon>
        <taxon>Vertebrata</taxon>
        <taxon>Euteleostomi</taxon>
        <taxon>Actinopterygii</taxon>
        <taxon>Neopterygii</taxon>
        <taxon>Teleostei</taxon>
        <taxon>Neoteleostei</taxon>
        <taxon>Acanthomorphata</taxon>
        <taxon>Zeiogadaria</taxon>
        <taxon>Gadariae</taxon>
        <taxon>Gadiformes</taxon>
        <taxon>Gadoidei</taxon>
        <taxon>Merlucciidae</taxon>
        <taxon>Merluccius</taxon>
    </lineage>
</organism>
<dbReference type="AlphaFoldDB" id="A0AA47MDQ5"/>
<reference evidence="2" key="1">
    <citation type="journal article" date="2023" name="Front. Mar. Sci.">
        <title>A new Merluccius polli reference genome to investigate the effects of global change in West African waters.</title>
        <authorList>
            <person name="Mateo J.L."/>
            <person name="Blanco-Fernandez C."/>
            <person name="Garcia-Vazquez E."/>
            <person name="Machado-Schiaffino G."/>
        </authorList>
    </citation>
    <scope>NUCLEOTIDE SEQUENCE</scope>
    <source>
        <strain evidence="2">C29</strain>
        <tissue evidence="2">Fin</tissue>
    </source>
</reference>
<evidence type="ECO:0000256" key="1">
    <source>
        <dbReference type="SAM" id="MobiDB-lite"/>
    </source>
</evidence>
<proteinExistence type="predicted"/>
<keyword evidence="3" id="KW-1185">Reference proteome</keyword>
<protein>
    <submittedName>
        <fullName evidence="2">Uncharacterized protein</fullName>
    </submittedName>
</protein>
<evidence type="ECO:0000313" key="3">
    <source>
        <dbReference type="Proteomes" id="UP001174136"/>
    </source>
</evidence>
<name>A0AA47MDQ5_MERPO</name>
<sequence>MDLSTGFSVNSLTRNHAEAMDLVKKPEWYRRHAPTCSADTGAPLRTRSRMDKPEVGLGGPLCPKMEDAVRYDDTMDRRSATLPPQALGLYHESVRDRLWQAGFYHQPDLMENAAATADSSTGTDSDSGSDVIFLLSASKDSPACSSASRESASPAAVVLSLDGEGRGCFLLPSALSSPSGESSCSSDSSDGSSVIPVHHARPVVLPLRRQDRLQEVCGVADQHLQRRRRRRR</sequence>
<evidence type="ECO:0000313" key="2">
    <source>
        <dbReference type="EMBL" id="KAK0138191.1"/>
    </source>
</evidence>
<dbReference type="Proteomes" id="UP001174136">
    <property type="component" value="Unassembled WGS sequence"/>
</dbReference>
<feature type="region of interest" description="Disordered" evidence="1">
    <location>
        <begin position="39"/>
        <end position="61"/>
    </location>
</feature>